<dbReference type="Pfam" id="PF04542">
    <property type="entry name" value="Sigma70_r2"/>
    <property type="match status" value="1"/>
</dbReference>
<dbReference type="Gene3D" id="1.10.1740.10">
    <property type="match status" value="1"/>
</dbReference>
<keyword evidence="7" id="KW-1185">Reference proteome</keyword>
<proteinExistence type="predicted"/>
<keyword evidence="3" id="KW-0804">Transcription</keyword>
<dbReference type="SUPFAM" id="SSF88946">
    <property type="entry name" value="Sigma2 domain of RNA polymerase sigma factors"/>
    <property type="match status" value="1"/>
</dbReference>
<keyword evidence="1" id="KW-0805">Transcription regulation</keyword>
<dbReference type="RefSeq" id="WP_189424408.1">
    <property type="nucleotide sequence ID" value="NZ_BMSM01000036.1"/>
</dbReference>
<dbReference type="EMBL" id="JAURUD010000001">
    <property type="protein sequence ID" value="MDP9686315.1"/>
    <property type="molecule type" value="Genomic_DNA"/>
</dbReference>
<evidence type="ECO:0000313" key="7">
    <source>
        <dbReference type="Proteomes" id="UP001231675"/>
    </source>
</evidence>
<name>A0ABT9LS81_STRGD</name>
<evidence type="ECO:0000256" key="2">
    <source>
        <dbReference type="ARBA" id="ARBA00023082"/>
    </source>
</evidence>
<sequence>MRSTRTPVDGREWRDVVVAAQNGDRLSRDALVEGWLPLVYNVVGRALNGHTDVDDVVQETMVRAVYRLEGLRDPDSFRSWLVAIAMRQVREWARTRDHVRRAEVDDTAAAADFADLTVLRLQLEGQRREVTEAVRWLDSEDRQLLSLWWLETAGELTRRELATAAGITRQHAAVRVQRLKGRLETARGIVRALGSGCPELAREESARQGRVDSVWRKRIARHVRGCARCGTPDEEHVPVERLLAGMALVPVPVALTLSILSGGGKTAAAAAPASWAAKSIAVLTKPAVAATAGVTLVAGGLYMAASSTGRPQPSGGRAAPAVSAPVPTAAFPDASPATPSRADASPSSSPTATPAAPHAAYGTVVDTADSAPAAGAPPAALPRRAETRVVLSGAPAAGLTHRGESVTLTGVGYVRVRWQVLPSQRAGALVMPTWTGLTGRLFHVASGGGHRMDDRRPGVADGTTWMEDPVNGATVLPGGAQQMWQNEYFWINGSVTLHQNEKGADYNLFVEASSWTAVTEDVGTAPGDGVVRYGLVRDTGTDRAPVPQYLTRESPDAPEAVPQRSRPGPP</sequence>
<dbReference type="Proteomes" id="UP001231675">
    <property type="component" value="Unassembled WGS sequence"/>
</dbReference>
<feature type="domain" description="RNA polymerase sigma-70 region 2" evidence="5">
    <location>
        <begin position="31"/>
        <end position="97"/>
    </location>
</feature>
<evidence type="ECO:0000256" key="3">
    <source>
        <dbReference type="ARBA" id="ARBA00023163"/>
    </source>
</evidence>
<feature type="compositionally biased region" description="Low complexity" evidence="4">
    <location>
        <begin position="313"/>
        <end position="358"/>
    </location>
</feature>
<evidence type="ECO:0000313" key="6">
    <source>
        <dbReference type="EMBL" id="MDP9686315.1"/>
    </source>
</evidence>
<feature type="region of interest" description="Disordered" evidence="4">
    <location>
        <begin position="539"/>
        <end position="570"/>
    </location>
</feature>
<dbReference type="InterPro" id="IPR007627">
    <property type="entry name" value="RNA_pol_sigma70_r2"/>
</dbReference>
<protein>
    <submittedName>
        <fullName evidence="6">RNA polymerase sigma factor (Sigma-70 family)</fullName>
    </submittedName>
</protein>
<dbReference type="PANTHER" id="PTHR43133:SF51">
    <property type="entry name" value="RNA POLYMERASE SIGMA FACTOR"/>
    <property type="match status" value="1"/>
</dbReference>
<gene>
    <name evidence="6" type="ORF">J2S47_006817</name>
</gene>
<dbReference type="NCBIfam" id="TIGR02937">
    <property type="entry name" value="sigma70-ECF"/>
    <property type="match status" value="1"/>
</dbReference>
<accession>A0ABT9LS81</accession>
<dbReference type="InterPro" id="IPR013325">
    <property type="entry name" value="RNA_pol_sigma_r2"/>
</dbReference>
<evidence type="ECO:0000256" key="4">
    <source>
        <dbReference type="SAM" id="MobiDB-lite"/>
    </source>
</evidence>
<reference evidence="6 7" key="1">
    <citation type="submission" date="2023-07" db="EMBL/GenBank/DDBJ databases">
        <title>Sequencing the genomes of 1000 actinobacteria strains.</title>
        <authorList>
            <person name="Klenk H.-P."/>
        </authorList>
    </citation>
    <scope>NUCLEOTIDE SEQUENCE [LARGE SCALE GENOMIC DNA]</scope>
    <source>
        <strain evidence="6 7">DSM 40229</strain>
    </source>
</reference>
<dbReference type="PANTHER" id="PTHR43133">
    <property type="entry name" value="RNA POLYMERASE ECF-TYPE SIGMA FACTO"/>
    <property type="match status" value="1"/>
</dbReference>
<dbReference type="InterPro" id="IPR014284">
    <property type="entry name" value="RNA_pol_sigma-70_dom"/>
</dbReference>
<dbReference type="InterPro" id="IPR039425">
    <property type="entry name" value="RNA_pol_sigma-70-like"/>
</dbReference>
<dbReference type="GeneID" id="91555800"/>
<keyword evidence="2" id="KW-0731">Sigma factor</keyword>
<evidence type="ECO:0000259" key="5">
    <source>
        <dbReference type="Pfam" id="PF04542"/>
    </source>
</evidence>
<comment type="caution">
    <text evidence="6">The sequence shown here is derived from an EMBL/GenBank/DDBJ whole genome shotgun (WGS) entry which is preliminary data.</text>
</comment>
<evidence type="ECO:0000256" key="1">
    <source>
        <dbReference type="ARBA" id="ARBA00023015"/>
    </source>
</evidence>
<feature type="region of interest" description="Disordered" evidence="4">
    <location>
        <begin position="306"/>
        <end position="358"/>
    </location>
</feature>
<organism evidence="6 7">
    <name type="scientific">Streptomyces griseoviridis</name>
    <dbReference type="NCBI Taxonomy" id="45398"/>
    <lineage>
        <taxon>Bacteria</taxon>
        <taxon>Bacillati</taxon>
        <taxon>Actinomycetota</taxon>
        <taxon>Actinomycetes</taxon>
        <taxon>Kitasatosporales</taxon>
        <taxon>Streptomycetaceae</taxon>
        <taxon>Streptomyces</taxon>
    </lineage>
</organism>